<evidence type="ECO:0000256" key="5">
    <source>
        <dbReference type="ARBA" id="ARBA00022490"/>
    </source>
</evidence>
<dbReference type="InterPro" id="IPR039972">
    <property type="entry name" value="Sarcoglycan_gamma/delta/zeta"/>
</dbReference>
<feature type="compositionally biased region" description="Low complexity" evidence="13">
    <location>
        <begin position="135"/>
        <end position="149"/>
    </location>
</feature>
<keyword evidence="11" id="KW-0325">Glycoprotein</keyword>
<keyword evidence="16" id="KW-1185">Reference proteome</keyword>
<evidence type="ECO:0000256" key="3">
    <source>
        <dbReference type="ARBA" id="ARBA00007574"/>
    </source>
</evidence>
<evidence type="ECO:0000256" key="1">
    <source>
        <dbReference type="ARBA" id="ARBA00004245"/>
    </source>
</evidence>
<dbReference type="PANTHER" id="PTHR12939:SF10">
    <property type="entry name" value="EG:4F1.1 PROTEIN"/>
    <property type="match status" value="1"/>
</dbReference>
<protein>
    <submittedName>
        <fullName evidence="15">Scgdelta</fullName>
    </submittedName>
</protein>
<sequence>MLPVVKEDDVNQIRTATLEMTTVVNSSGAGAAAQRAVLRHPQQQQQRHQHSGTIPKQLRHQSRQRQMAMAMAAAGGASTSAEAAAAAAAADPNRSRKAILTTRPMAMTGVVYRHPHPQRAVLTYPKPSKRTTVNATTTATGTAGGKTTTTTTTTTTTAAATAAGKTGKKAAHKKRTAKTAGAAAGKGVVVNSVDDYLATGMGWRKKCLYSIVVLLALLVATNLVLTLWILKVMNFTIHGMGLLKIVPGGIQLNGQAVFMDMLRASTIRSRPGHPLKIESARNFTINTRDDDGKLTNRIFLGHDRFECLAKQFRINDTNGRTLFAVNRSRVTVGAHSLRIEGEGGASFRGSVQTRHVRAEAAHALILDSPTREMSITAAKDITVMARGGGMEMWSLRDLTMKAHDGSLRFETSKIFMPNLRTAQPSILGPSQPRDHNHRVFQLCACGNGKLFLAAPHSICAGDDLSVCR</sequence>
<keyword evidence="4" id="KW-1003">Cell membrane</keyword>
<dbReference type="PANTHER" id="PTHR12939">
    <property type="entry name" value="SARCOGLYCAN"/>
    <property type="match status" value="1"/>
</dbReference>
<evidence type="ECO:0000256" key="11">
    <source>
        <dbReference type="ARBA" id="ARBA00023180"/>
    </source>
</evidence>
<keyword evidence="9 14" id="KW-0472">Membrane</keyword>
<dbReference type="AlphaFoldDB" id="A0A0M4F878"/>
<evidence type="ECO:0000256" key="13">
    <source>
        <dbReference type="SAM" id="MobiDB-lite"/>
    </source>
</evidence>
<feature type="region of interest" description="Disordered" evidence="13">
    <location>
        <begin position="39"/>
        <end position="63"/>
    </location>
</feature>
<keyword evidence="12" id="KW-0206">Cytoskeleton</keyword>
<comment type="similarity">
    <text evidence="3">Belongs to the sarcoglycan beta/delta/gamma/zeta family.</text>
</comment>
<feature type="region of interest" description="Disordered" evidence="13">
    <location>
        <begin position="129"/>
        <end position="149"/>
    </location>
</feature>
<evidence type="ECO:0000313" key="15">
    <source>
        <dbReference type="EMBL" id="ALC48182.1"/>
    </source>
</evidence>
<proteinExistence type="inferred from homology"/>
<dbReference type="Proteomes" id="UP000494163">
    <property type="component" value="Chromosome X"/>
</dbReference>
<comment type="subcellular location">
    <subcellularLocation>
        <location evidence="2">Cell membrane</location>
        <location evidence="2">Sarcolemma</location>
        <topology evidence="2">Single-pass type II membrane protein</topology>
    </subcellularLocation>
    <subcellularLocation>
        <location evidence="1">Cytoplasm</location>
        <location evidence="1">Cytoskeleton</location>
    </subcellularLocation>
</comment>
<accession>A0A0M4F878</accession>
<evidence type="ECO:0000256" key="2">
    <source>
        <dbReference type="ARBA" id="ARBA00004274"/>
    </source>
</evidence>
<dbReference type="InterPro" id="IPR006875">
    <property type="entry name" value="Sarcoglycan"/>
</dbReference>
<gene>
    <name evidence="15" type="ORF">Dbus_chrXg38</name>
</gene>
<reference evidence="15 16" key="1">
    <citation type="submission" date="2015-08" db="EMBL/GenBank/DDBJ databases">
        <title>Ancestral chromatin configuration constrains chromatin evolution on differentiating sex chromosomes in Drosophila.</title>
        <authorList>
            <person name="Zhou Q."/>
            <person name="Bachtrog D."/>
        </authorList>
    </citation>
    <scope>NUCLEOTIDE SEQUENCE [LARGE SCALE GENOMIC DNA]</scope>
    <source>
        <tissue evidence="15">Whole larvae</tissue>
    </source>
</reference>
<keyword evidence="8 14" id="KW-1133">Transmembrane helix</keyword>
<keyword evidence="6 14" id="KW-0812">Transmembrane</keyword>
<dbReference type="GO" id="GO:0005856">
    <property type="term" value="C:cytoskeleton"/>
    <property type="evidence" value="ECO:0007669"/>
    <property type="project" value="UniProtKB-SubCell"/>
</dbReference>
<evidence type="ECO:0000256" key="7">
    <source>
        <dbReference type="ARBA" id="ARBA00022968"/>
    </source>
</evidence>
<evidence type="ECO:0000256" key="10">
    <source>
        <dbReference type="ARBA" id="ARBA00023157"/>
    </source>
</evidence>
<evidence type="ECO:0000256" key="8">
    <source>
        <dbReference type="ARBA" id="ARBA00022989"/>
    </source>
</evidence>
<feature type="transmembrane region" description="Helical" evidence="14">
    <location>
        <begin position="207"/>
        <end position="230"/>
    </location>
</feature>
<keyword evidence="5" id="KW-0963">Cytoplasm</keyword>
<organism evidence="15 16">
    <name type="scientific">Drosophila busckii</name>
    <name type="common">Fruit fly</name>
    <dbReference type="NCBI Taxonomy" id="30019"/>
    <lineage>
        <taxon>Eukaryota</taxon>
        <taxon>Metazoa</taxon>
        <taxon>Ecdysozoa</taxon>
        <taxon>Arthropoda</taxon>
        <taxon>Hexapoda</taxon>
        <taxon>Insecta</taxon>
        <taxon>Pterygota</taxon>
        <taxon>Neoptera</taxon>
        <taxon>Endopterygota</taxon>
        <taxon>Diptera</taxon>
        <taxon>Brachycera</taxon>
        <taxon>Muscomorpha</taxon>
        <taxon>Ephydroidea</taxon>
        <taxon>Drosophilidae</taxon>
        <taxon>Drosophila</taxon>
    </lineage>
</organism>
<dbReference type="EMBL" id="CP012528">
    <property type="protein sequence ID" value="ALC48182.1"/>
    <property type="molecule type" value="Genomic_DNA"/>
</dbReference>
<dbReference type="Pfam" id="PF04790">
    <property type="entry name" value="Sarcoglycan_1"/>
    <property type="match status" value="1"/>
</dbReference>
<dbReference type="STRING" id="30019.A0A0M4F878"/>
<evidence type="ECO:0000256" key="4">
    <source>
        <dbReference type="ARBA" id="ARBA00022475"/>
    </source>
</evidence>
<dbReference type="GO" id="GO:0016012">
    <property type="term" value="C:sarcoglycan complex"/>
    <property type="evidence" value="ECO:0007669"/>
    <property type="project" value="InterPro"/>
</dbReference>
<evidence type="ECO:0000256" key="6">
    <source>
        <dbReference type="ARBA" id="ARBA00022692"/>
    </source>
</evidence>
<keyword evidence="7" id="KW-0735">Signal-anchor</keyword>
<dbReference type="OrthoDB" id="8881719at2759"/>
<keyword evidence="10" id="KW-1015">Disulfide bond</keyword>
<evidence type="ECO:0000256" key="9">
    <source>
        <dbReference type="ARBA" id="ARBA00023136"/>
    </source>
</evidence>
<evidence type="ECO:0000256" key="12">
    <source>
        <dbReference type="ARBA" id="ARBA00023212"/>
    </source>
</evidence>
<dbReference type="GO" id="GO:0042383">
    <property type="term" value="C:sarcolemma"/>
    <property type="evidence" value="ECO:0007669"/>
    <property type="project" value="UniProtKB-SubCell"/>
</dbReference>
<evidence type="ECO:0000256" key="14">
    <source>
        <dbReference type="SAM" id="Phobius"/>
    </source>
</evidence>
<name>A0A0M4F878_DROBS</name>
<evidence type="ECO:0000313" key="16">
    <source>
        <dbReference type="Proteomes" id="UP000494163"/>
    </source>
</evidence>
<dbReference type="GO" id="GO:0060047">
    <property type="term" value="P:heart contraction"/>
    <property type="evidence" value="ECO:0007669"/>
    <property type="project" value="TreeGrafter"/>
</dbReference>